<keyword evidence="3" id="KW-1185">Reference proteome</keyword>
<gene>
    <name evidence="2" type="ORF">I0Q91_10140</name>
</gene>
<dbReference type="PANTHER" id="PTHR37308:SF1">
    <property type="entry name" value="POLYPRENYL-PHOSPHATE TRANSPORTER"/>
    <property type="match status" value="1"/>
</dbReference>
<evidence type="ECO:0000313" key="2">
    <source>
        <dbReference type="EMBL" id="MBF8437441.1"/>
    </source>
</evidence>
<keyword evidence="1" id="KW-0812">Transmembrane</keyword>
<comment type="caution">
    <text evidence="2">The sequence shown here is derived from an EMBL/GenBank/DDBJ whole genome shotgun (WGS) entry which is preliminary data.</text>
</comment>
<dbReference type="PANTHER" id="PTHR37308">
    <property type="entry name" value="INTEGRAL MEMBRANE PROTEIN"/>
    <property type="match status" value="1"/>
</dbReference>
<organism evidence="2 3">
    <name type="scientific">Halonatronomonas betaini</name>
    <dbReference type="NCBI Taxonomy" id="2778430"/>
    <lineage>
        <taxon>Bacteria</taxon>
        <taxon>Bacillati</taxon>
        <taxon>Bacillota</taxon>
        <taxon>Clostridia</taxon>
        <taxon>Halanaerobiales</taxon>
        <taxon>Halarsenatibacteraceae</taxon>
        <taxon>Halonatronomonas</taxon>
    </lineage>
</organism>
<feature type="transmembrane region" description="Helical" evidence="1">
    <location>
        <begin position="48"/>
        <end position="69"/>
    </location>
</feature>
<sequence>MLNKQTRLLLQGFPLGLANTLPGISGGTVAIILYIYEPLLRAIKKIDLKFLIPFGLGAAGGAFFGAVVMGRLFNLYTATVYSFIAGMILASTRVTIKEAGNFRRSSKVLLDIAAVLFGFALAYYFSANQTAAAVTGSTDYFQIFIGGLLGSMTMILPGISGGTVLVILGVYRPVLTAISTFDILALGAFGLGLVIGLILFAWLISWLLKNLRRPVMMILSGLILGSVQSVIPARFGQHELLFFLLGFVLVLLFTMVTSRKKGI</sequence>
<name>A0A931F873_9FIRM</name>
<accession>A0A931F873</accession>
<reference evidence="2" key="1">
    <citation type="submission" date="2020-11" db="EMBL/GenBank/DDBJ databases">
        <title>Halonatronomonas betainensis gen. nov., sp. nov. a novel haloalkaliphilic representative of the family Halanaerobiacae capable of betaine degradation.</title>
        <authorList>
            <person name="Boltyanskaya Y."/>
            <person name="Kevbrin V."/>
            <person name="Detkova E."/>
            <person name="Grouzdev D.S."/>
            <person name="Koziaeva V."/>
            <person name="Zhilina T."/>
        </authorList>
    </citation>
    <scope>NUCLEOTIDE SEQUENCE</scope>
    <source>
        <strain evidence="2">Z-7014</strain>
    </source>
</reference>
<dbReference type="EMBL" id="JADPIE010000005">
    <property type="protein sequence ID" value="MBF8437441.1"/>
    <property type="molecule type" value="Genomic_DNA"/>
</dbReference>
<evidence type="ECO:0000313" key="3">
    <source>
        <dbReference type="Proteomes" id="UP000621436"/>
    </source>
</evidence>
<dbReference type="Pfam" id="PF04018">
    <property type="entry name" value="VCA0040-like"/>
    <property type="match status" value="1"/>
</dbReference>
<feature type="transmembrane region" description="Helical" evidence="1">
    <location>
        <begin position="183"/>
        <end position="208"/>
    </location>
</feature>
<keyword evidence="1" id="KW-1133">Transmembrane helix</keyword>
<dbReference type="RefSeq" id="WP_270454420.1">
    <property type="nucleotide sequence ID" value="NZ_JADPIE010000005.1"/>
</dbReference>
<proteinExistence type="predicted"/>
<feature type="transmembrane region" description="Helical" evidence="1">
    <location>
        <begin position="12"/>
        <end position="36"/>
    </location>
</feature>
<keyword evidence="1" id="KW-0472">Membrane</keyword>
<evidence type="ECO:0000256" key="1">
    <source>
        <dbReference type="SAM" id="Phobius"/>
    </source>
</evidence>
<dbReference type="Proteomes" id="UP000621436">
    <property type="component" value="Unassembled WGS sequence"/>
</dbReference>
<protein>
    <submittedName>
        <fullName evidence="2">DUF368 domain-containing protein</fullName>
    </submittedName>
</protein>
<feature type="transmembrane region" description="Helical" evidence="1">
    <location>
        <begin position="108"/>
        <end position="125"/>
    </location>
</feature>
<dbReference type="AlphaFoldDB" id="A0A931F873"/>
<feature type="transmembrane region" description="Helical" evidence="1">
    <location>
        <begin position="75"/>
        <end position="96"/>
    </location>
</feature>
<feature type="transmembrane region" description="Helical" evidence="1">
    <location>
        <begin position="145"/>
        <end position="171"/>
    </location>
</feature>
<feature type="transmembrane region" description="Helical" evidence="1">
    <location>
        <begin position="214"/>
        <end position="233"/>
    </location>
</feature>
<dbReference type="InterPro" id="IPR007163">
    <property type="entry name" value="VCA0040-like"/>
</dbReference>
<feature type="transmembrane region" description="Helical" evidence="1">
    <location>
        <begin position="240"/>
        <end position="258"/>
    </location>
</feature>